<name>A0A8J5XJ43_DIALT</name>
<reference evidence="2" key="1">
    <citation type="submission" date="2021-05" db="EMBL/GenBank/DDBJ databases">
        <title>The genome of the haptophyte Pavlova lutheri (Diacronema luteri, Pavlovales) - a model for lipid biosynthesis in eukaryotic algae.</title>
        <authorList>
            <person name="Hulatt C.J."/>
            <person name="Posewitz M.C."/>
        </authorList>
    </citation>
    <scope>NUCLEOTIDE SEQUENCE</scope>
    <source>
        <strain evidence="2">NIVA-4/92</strain>
    </source>
</reference>
<dbReference type="AlphaFoldDB" id="A0A8J5XJ43"/>
<feature type="chain" id="PRO_5035219278" evidence="1">
    <location>
        <begin position="27"/>
        <end position="73"/>
    </location>
</feature>
<accession>A0A8J5XJ43</accession>
<organism evidence="2 3">
    <name type="scientific">Diacronema lutheri</name>
    <name type="common">Unicellular marine alga</name>
    <name type="synonym">Monochrysis lutheri</name>
    <dbReference type="NCBI Taxonomy" id="2081491"/>
    <lineage>
        <taxon>Eukaryota</taxon>
        <taxon>Haptista</taxon>
        <taxon>Haptophyta</taxon>
        <taxon>Pavlovophyceae</taxon>
        <taxon>Pavlovales</taxon>
        <taxon>Pavlovaceae</taxon>
        <taxon>Diacronema</taxon>
    </lineage>
</organism>
<evidence type="ECO:0000256" key="1">
    <source>
        <dbReference type="SAM" id="SignalP"/>
    </source>
</evidence>
<keyword evidence="1" id="KW-0732">Signal</keyword>
<sequence>MRVRGNALITLALALLCALFTATAFAQMHNAVNVPCIAPSAVGAQPTNAPSHSRLQLDEQLRTQSIAVMLASV</sequence>
<comment type="caution">
    <text evidence="2">The sequence shown here is derived from an EMBL/GenBank/DDBJ whole genome shotgun (WGS) entry which is preliminary data.</text>
</comment>
<feature type="signal peptide" evidence="1">
    <location>
        <begin position="1"/>
        <end position="26"/>
    </location>
</feature>
<dbReference type="EMBL" id="JAGTXO010000010">
    <property type="protein sequence ID" value="KAG8465508.1"/>
    <property type="molecule type" value="Genomic_DNA"/>
</dbReference>
<evidence type="ECO:0000313" key="2">
    <source>
        <dbReference type="EMBL" id="KAG8465508.1"/>
    </source>
</evidence>
<keyword evidence="3" id="KW-1185">Reference proteome</keyword>
<protein>
    <submittedName>
        <fullName evidence="2">Uncharacterized protein</fullName>
    </submittedName>
</protein>
<proteinExistence type="predicted"/>
<dbReference type="Proteomes" id="UP000751190">
    <property type="component" value="Unassembled WGS sequence"/>
</dbReference>
<gene>
    <name evidence="2" type="ORF">KFE25_002815</name>
</gene>
<evidence type="ECO:0000313" key="3">
    <source>
        <dbReference type="Proteomes" id="UP000751190"/>
    </source>
</evidence>